<accession>A0ABS5S0X2</accession>
<dbReference type="NCBIfam" id="TIGR04183">
    <property type="entry name" value="Por_Secre_tail"/>
    <property type="match status" value="1"/>
</dbReference>
<name>A0ABS5S0X2_9FLAO</name>
<reference evidence="3 4" key="1">
    <citation type="submission" date="2021-05" db="EMBL/GenBank/DDBJ databases">
        <title>Aequorivita echinoideorum JCM 30378 genome.</title>
        <authorList>
            <person name="Zhang H."/>
            <person name="Li C."/>
        </authorList>
    </citation>
    <scope>NUCLEOTIDE SEQUENCE [LARGE SCALE GENOMIC DNA]</scope>
    <source>
        <strain evidence="3 4">JCM30378</strain>
    </source>
</reference>
<keyword evidence="4" id="KW-1185">Reference proteome</keyword>
<keyword evidence="1" id="KW-0732">Signal</keyword>
<dbReference type="Proteomes" id="UP001297092">
    <property type="component" value="Unassembled WGS sequence"/>
</dbReference>
<feature type="domain" description="Secretion system C-terminal sorting" evidence="2">
    <location>
        <begin position="245"/>
        <end position="314"/>
    </location>
</feature>
<dbReference type="EMBL" id="JAHCTB010000001">
    <property type="protein sequence ID" value="MBT0606856.1"/>
    <property type="molecule type" value="Genomic_DNA"/>
</dbReference>
<evidence type="ECO:0000256" key="1">
    <source>
        <dbReference type="ARBA" id="ARBA00022729"/>
    </source>
</evidence>
<protein>
    <submittedName>
        <fullName evidence="3">T9SS type A sorting domain-containing protein</fullName>
    </submittedName>
</protein>
<evidence type="ECO:0000313" key="4">
    <source>
        <dbReference type="Proteomes" id="UP001297092"/>
    </source>
</evidence>
<proteinExistence type="predicted"/>
<organism evidence="3 4">
    <name type="scientific">Aequorivita echinoideorum</name>
    <dbReference type="NCBI Taxonomy" id="1549647"/>
    <lineage>
        <taxon>Bacteria</taxon>
        <taxon>Pseudomonadati</taxon>
        <taxon>Bacteroidota</taxon>
        <taxon>Flavobacteriia</taxon>
        <taxon>Flavobacteriales</taxon>
        <taxon>Flavobacteriaceae</taxon>
        <taxon>Aequorivita</taxon>
    </lineage>
</organism>
<dbReference type="Pfam" id="PF18962">
    <property type="entry name" value="Por_Secre_tail"/>
    <property type="match status" value="1"/>
</dbReference>
<evidence type="ECO:0000259" key="2">
    <source>
        <dbReference type="Pfam" id="PF18962"/>
    </source>
</evidence>
<evidence type="ECO:0000313" key="3">
    <source>
        <dbReference type="EMBL" id="MBT0606856.1"/>
    </source>
</evidence>
<gene>
    <name evidence="3" type="ORF">KIV10_01560</name>
</gene>
<sequence>MSAASFAQVAGTSFEEPAVFSGQYTDTGDANVAHDLVNNTDQPLVNFVSIGGELGFSASYTPYDTPDVGLTDGDFVGVTNFTPSADVMFTDGEQGYQISDVDGNYILEFDIVDLSGVANPTISLDYLMSINTNNPANGNYEGDGTLNESGFDRLRIYVRDLTNNTEIDIFNSTGSDLDDFVPFDTASGEYQVEWLSGTADLTTNTNVQLVVEARTNASAETFFLDNIVFGGILGVNGQSSNQFAIYPNPSTNGFVNIVSKVSGAKAVAVYDVLGKEVINTTINGDRLDVSKLNSGIYIVKIAQGKTTTTQKLIVK</sequence>
<comment type="caution">
    <text evidence="3">The sequence shown here is derived from an EMBL/GenBank/DDBJ whole genome shotgun (WGS) entry which is preliminary data.</text>
</comment>
<dbReference type="InterPro" id="IPR026444">
    <property type="entry name" value="Secre_tail"/>
</dbReference>
<dbReference type="RefSeq" id="WP_214111729.1">
    <property type="nucleotide sequence ID" value="NZ_JAHCTB010000001.1"/>
</dbReference>